<dbReference type="SUPFAM" id="SSF63817">
    <property type="entry name" value="Sortase"/>
    <property type="match status" value="1"/>
</dbReference>
<dbReference type="GO" id="GO:0016787">
    <property type="term" value="F:hydrolase activity"/>
    <property type="evidence" value="ECO:0007669"/>
    <property type="project" value="UniProtKB-KW"/>
</dbReference>
<dbReference type="RefSeq" id="WP_058381564.1">
    <property type="nucleotide sequence ID" value="NZ_CP013659.2"/>
</dbReference>
<dbReference type="STRING" id="200991.AUC31_06290"/>
<evidence type="ECO:0000313" key="3">
    <source>
        <dbReference type="EMBL" id="ALS74857.1"/>
    </source>
</evidence>
<name>A0A0U2N4H4_9BACL</name>
<dbReference type="EMBL" id="CP013659">
    <property type="protein sequence ID" value="ALS74857.1"/>
    <property type="molecule type" value="Genomic_DNA"/>
</dbReference>
<dbReference type="KEGG" id="prt:AUC31_06290"/>
<evidence type="ECO:0000256" key="1">
    <source>
        <dbReference type="ARBA" id="ARBA00022801"/>
    </source>
</evidence>
<dbReference type="InterPro" id="IPR053525">
    <property type="entry name" value="Sortase_D"/>
</dbReference>
<keyword evidence="4" id="KW-1185">Reference proteome</keyword>
<keyword evidence="1" id="KW-0378">Hydrolase</keyword>
<dbReference type="OrthoDB" id="165822at2"/>
<evidence type="ECO:0000256" key="2">
    <source>
        <dbReference type="PIRSR" id="PIRSR605754-1"/>
    </source>
</evidence>
<sequence>MKRWLGLVLLFIGLSMVIVNFLEWNTGHTAAQDFTEKEADEVAEVAQTLEKEMIFTPPSIEEPTPVFTSDIQEEAGANIATLLIPKIEQKYSIYWGTDPSTLTQGVGMFVSDLTTVPGGYGHTVLSGHRDTVFTRLGELEKADLLHVQYDDEIFIYEVTDTWITHEDDRTVIVEKEESTLTLTTCYPFDFIGYAPDRYIVQAELVAERKIKN</sequence>
<dbReference type="CDD" id="cd05828">
    <property type="entry name" value="Sortase_D_1"/>
    <property type="match status" value="1"/>
</dbReference>
<proteinExistence type="predicted"/>
<reference evidence="3" key="1">
    <citation type="submission" date="2016-01" db="EMBL/GenBank/DDBJ databases">
        <title>Complete genome of Planococcus rifietoensis type strain M8.</title>
        <authorList>
            <person name="See-Too W.S."/>
        </authorList>
    </citation>
    <scope>NUCLEOTIDE SEQUENCE [LARGE SCALE GENOMIC DNA]</scope>
    <source>
        <strain evidence="3">M8</strain>
    </source>
</reference>
<dbReference type="InterPro" id="IPR005754">
    <property type="entry name" value="Sortase"/>
</dbReference>
<dbReference type="NCBIfam" id="TIGR01076">
    <property type="entry name" value="sortase_fam"/>
    <property type="match status" value="1"/>
</dbReference>
<accession>A0A0U2N4H4</accession>
<dbReference type="AlphaFoldDB" id="A0A0U2N4H4"/>
<protein>
    <submittedName>
        <fullName evidence="3">Sortase</fullName>
    </submittedName>
</protein>
<feature type="active site" description="Proton donor/acceptor" evidence="2">
    <location>
        <position position="128"/>
    </location>
</feature>
<dbReference type="Proteomes" id="UP000067683">
    <property type="component" value="Chromosome"/>
</dbReference>
<organism evidence="3 4">
    <name type="scientific">Planococcus rifietoensis</name>
    <dbReference type="NCBI Taxonomy" id="200991"/>
    <lineage>
        <taxon>Bacteria</taxon>
        <taxon>Bacillati</taxon>
        <taxon>Bacillota</taxon>
        <taxon>Bacilli</taxon>
        <taxon>Bacillales</taxon>
        <taxon>Caryophanaceae</taxon>
        <taxon>Planococcus</taxon>
    </lineage>
</organism>
<gene>
    <name evidence="3" type="ORF">AUC31_06290</name>
</gene>
<dbReference type="InterPro" id="IPR041999">
    <property type="entry name" value="Sortase_D_1"/>
</dbReference>
<feature type="active site" description="Acyl-thioester intermediate" evidence="2">
    <location>
        <position position="185"/>
    </location>
</feature>
<dbReference type="InterPro" id="IPR023365">
    <property type="entry name" value="Sortase_dom-sf"/>
</dbReference>
<dbReference type="Pfam" id="PF04203">
    <property type="entry name" value="Sortase"/>
    <property type="match status" value="1"/>
</dbReference>
<dbReference type="Gene3D" id="2.40.260.10">
    <property type="entry name" value="Sortase"/>
    <property type="match status" value="1"/>
</dbReference>
<dbReference type="NCBIfam" id="NF033746">
    <property type="entry name" value="class_D_sortase"/>
    <property type="match status" value="1"/>
</dbReference>
<evidence type="ECO:0000313" key="4">
    <source>
        <dbReference type="Proteomes" id="UP000067683"/>
    </source>
</evidence>